<dbReference type="Pfam" id="PF14309">
    <property type="entry name" value="DUF4378"/>
    <property type="match status" value="1"/>
</dbReference>
<dbReference type="EMBL" id="WJXA01000013">
    <property type="protein sequence ID" value="KAF7120061.1"/>
    <property type="molecule type" value="Genomic_DNA"/>
</dbReference>
<sequence length="721" mass="82045">MGKHLRREPDDELFEDHQPSCMWGIIHALDYHHWQNTAKKMLPYKRHNGSKHTKGHGRPKALLDVHDSDEVQKHLDAEGSRYLIDPTATGTSSTNKRWSLKAHLKALISDEMSKKETSGRRDSQSQRTYSIHHLEPSDSSPLGKIIRSRPIIFVHRTSKSDTKKRVSSNEKFNVGRTENISEHLEPKQLPENHTFCPEKCEKAEEGSVNQWEEYVDVLFSVNKDSVLKIQKETDDDIVNCLCDLPGSSKNARLTKSGSFPSADLSRLRNFRPSKLKHKQTEVWSFPKGEKLSSDTHEIEGFVNDLCNVKPNRIRRTPSMDTSLERYTQLFQNSFSREAKLHASKSLKLTNDYEFPSGGQALKFFKRVRSLSHLDFNCSLQNELSSDAQFSGVLVNTIVDSSKKVDQNSLAEQKPLELSISTDKYVSAQTNNETERCDSRMKKDHVASLLESIKEDSTVSMVGLGEEFDEQTVGENSCDEELEIQSFSQEDFTSPADFQTLEGLECKSGAIDEQESPFEAEYRSLDTSSWSCNTGEIANIEITNKGVKNQRHAEFCKNDNSDFDYVSVILHLSGFDGNGFLEQWHSLDQPLNPLVFEEVETCWPHETELSGDKISARHQLLFDLTNEVLLQIDESSFTYYPRELSLGCHIRPRPSRFLEEVWARISRTLSSSQRVGQSVEGIVAQDMGKDDGWMNRQLESECVALELEDLIFDDLLGDILFS</sequence>
<organism evidence="3 4">
    <name type="scientific">Rhododendron simsii</name>
    <name type="common">Sims's rhododendron</name>
    <dbReference type="NCBI Taxonomy" id="118357"/>
    <lineage>
        <taxon>Eukaryota</taxon>
        <taxon>Viridiplantae</taxon>
        <taxon>Streptophyta</taxon>
        <taxon>Embryophyta</taxon>
        <taxon>Tracheophyta</taxon>
        <taxon>Spermatophyta</taxon>
        <taxon>Magnoliopsida</taxon>
        <taxon>eudicotyledons</taxon>
        <taxon>Gunneridae</taxon>
        <taxon>Pentapetalae</taxon>
        <taxon>asterids</taxon>
        <taxon>Ericales</taxon>
        <taxon>Ericaceae</taxon>
        <taxon>Ericoideae</taxon>
        <taxon>Rhodoreae</taxon>
        <taxon>Rhododendron</taxon>
    </lineage>
</organism>
<dbReference type="PANTHER" id="PTHR47071">
    <property type="entry name" value="PROTEIN TRM32"/>
    <property type="match status" value="1"/>
</dbReference>
<comment type="caution">
    <text evidence="3">The sequence shown here is derived from an EMBL/GenBank/DDBJ whole genome shotgun (WGS) entry which is preliminary data.</text>
</comment>
<dbReference type="PANTHER" id="PTHR47071:SF2">
    <property type="entry name" value="PROTEIN TRM32"/>
    <property type="match status" value="1"/>
</dbReference>
<evidence type="ECO:0000256" key="1">
    <source>
        <dbReference type="SAM" id="MobiDB-lite"/>
    </source>
</evidence>
<dbReference type="InterPro" id="IPR044257">
    <property type="entry name" value="TRM32-like"/>
</dbReference>
<gene>
    <name evidence="3" type="ORF">RHSIM_Rhsim13G0082900</name>
</gene>
<proteinExistence type="predicted"/>
<evidence type="ECO:0000259" key="2">
    <source>
        <dbReference type="Pfam" id="PF14309"/>
    </source>
</evidence>
<feature type="domain" description="DUF4378" evidence="2">
    <location>
        <begin position="561"/>
        <end position="716"/>
    </location>
</feature>
<feature type="compositionally biased region" description="Basic and acidic residues" evidence="1">
    <location>
        <begin position="111"/>
        <end position="124"/>
    </location>
</feature>
<dbReference type="AlphaFoldDB" id="A0A834G212"/>
<name>A0A834G212_RHOSS</name>
<evidence type="ECO:0000313" key="3">
    <source>
        <dbReference type="EMBL" id="KAF7120061.1"/>
    </source>
</evidence>
<dbReference type="Proteomes" id="UP000626092">
    <property type="component" value="Unassembled WGS sequence"/>
</dbReference>
<dbReference type="OrthoDB" id="758104at2759"/>
<reference evidence="3" key="1">
    <citation type="submission" date="2019-11" db="EMBL/GenBank/DDBJ databases">
        <authorList>
            <person name="Liu Y."/>
            <person name="Hou J."/>
            <person name="Li T.-Q."/>
            <person name="Guan C.-H."/>
            <person name="Wu X."/>
            <person name="Wu H.-Z."/>
            <person name="Ling F."/>
            <person name="Zhang R."/>
            <person name="Shi X.-G."/>
            <person name="Ren J.-P."/>
            <person name="Chen E.-F."/>
            <person name="Sun J.-M."/>
        </authorList>
    </citation>
    <scope>NUCLEOTIDE SEQUENCE</scope>
    <source>
        <strain evidence="3">Adult_tree_wgs_1</strain>
        <tissue evidence="3">Leaves</tissue>
    </source>
</reference>
<keyword evidence="4" id="KW-1185">Reference proteome</keyword>
<protein>
    <recommendedName>
        <fullName evidence="2">DUF4378 domain-containing protein</fullName>
    </recommendedName>
</protein>
<dbReference type="InterPro" id="IPR025486">
    <property type="entry name" value="DUF4378"/>
</dbReference>
<evidence type="ECO:0000313" key="4">
    <source>
        <dbReference type="Proteomes" id="UP000626092"/>
    </source>
</evidence>
<accession>A0A834G212</accession>
<feature type="region of interest" description="Disordered" evidence="1">
    <location>
        <begin position="111"/>
        <end position="141"/>
    </location>
</feature>